<protein>
    <submittedName>
        <fullName evidence="1">Uncharacterized protein</fullName>
    </submittedName>
</protein>
<evidence type="ECO:0000313" key="1">
    <source>
        <dbReference type="EMBL" id="GKT24433.1"/>
    </source>
</evidence>
<name>A0ABQ5K2H8_9EUKA</name>
<dbReference type="Proteomes" id="UP001057375">
    <property type="component" value="Unassembled WGS sequence"/>
</dbReference>
<comment type="caution">
    <text evidence="1">The sequence shown here is derived from an EMBL/GenBank/DDBJ whole genome shotgun (WGS) entry which is preliminary data.</text>
</comment>
<sequence length="101" mass="11605">MEVPWNIAFFKELDDLAPLACLPSHLVGEWAWINASLSLVGLNIHEERRVKPCDRLVWITRKNMIISELSGYILEAYRICQRAAGIHVAEEVWFVEIGEDV</sequence>
<proteinExistence type="predicted"/>
<evidence type="ECO:0000313" key="2">
    <source>
        <dbReference type="Proteomes" id="UP001057375"/>
    </source>
</evidence>
<reference evidence="1" key="1">
    <citation type="submission" date="2022-03" db="EMBL/GenBank/DDBJ databases">
        <title>Draft genome sequence of Aduncisulcus paluster, a free-living microaerophilic Fornicata.</title>
        <authorList>
            <person name="Yuyama I."/>
            <person name="Kume K."/>
            <person name="Tamura T."/>
            <person name="Inagaki Y."/>
            <person name="Hashimoto T."/>
        </authorList>
    </citation>
    <scope>NUCLEOTIDE SEQUENCE</scope>
    <source>
        <strain evidence="1">NY0171</strain>
    </source>
</reference>
<dbReference type="EMBL" id="BQXS01012524">
    <property type="protein sequence ID" value="GKT24433.1"/>
    <property type="molecule type" value="Genomic_DNA"/>
</dbReference>
<keyword evidence="2" id="KW-1185">Reference proteome</keyword>
<organism evidence="1 2">
    <name type="scientific">Aduncisulcus paluster</name>
    <dbReference type="NCBI Taxonomy" id="2918883"/>
    <lineage>
        <taxon>Eukaryota</taxon>
        <taxon>Metamonada</taxon>
        <taxon>Carpediemonas-like organisms</taxon>
        <taxon>Aduncisulcus</taxon>
    </lineage>
</organism>
<accession>A0ABQ5K2H8</accession>
<gene>
    <name evidence="1" type="ORF">ADUPG1_012732</name>
</gene>